<dbReference type="Gene3D" id="3.40.309.10">
    <property type="entry name" value="Aldehyde Dehydrogenase, Chain A, domain 2"/>
    <property type="match status" value="1"/>
</dbReference>
<dbReference type="InterPro" id="IPR016162">
    <property type="entry name" value="Ald_DH_N"/>
</dbReference>
<keyword evidence="1" id="KW-0560">Oxidoreductase</keyword>
<dbReference type="InterPro" id="IPR016161">
    <property type="entry name" value="Ald_DH/histidinol_DH"/>
</dbReference>
<gene>
    <name evidence="3" type="ORF">GFH48_06920</name>
</gene>
<dbReference type="EMBL" id="CP045643">
    <property type="protein sequence ID" value="QFZ73027.1"/>
    <property type="molecule type" value="Genomic_DNA"/>
</dbReference>
<sequence>MTLTGHLLIGSSDVPASAGTMKALDPTTGQYVGPEFAFGGPAEVDRAARLADEAFDSYNRTGPKERAAFLDLIADRLDGVDRELAERAALETGLPVAQLQGETAKAASQFRQFADVVRAGRFRDAAVDPAQPERQPRPRMDHRLQKIAIGPVAVFGASNFPISYSVAGGDTASALAAGAPVVLKAHNAHPGASELQARAIRAAVIDSGLHEGVFSMVRGAGNEIGEALVDHPLIKAVTFTGSERGGMALYRRAQSRPDPIPVFAEMTSVNPTFVLPAALAARGAETGDGFAERMLVNVGQACLKPAVLLAVDGPGYAEMREAAAARVNAMGARTMLTPGIHDAYDQGVRRLGESGAETLTEGLEPQGPWEGRSRLLEVDGERFLADPGLAEEVFGPAALLVRLTDMAQLLAVARTFRGQLSATMHLDEADHGDAARLLPILERRTGRIVVNAFAHPQEVGHATIHGGPFPATTDSRFTSVGMTSIDRFLRPVTYQGFPDALLPDALAADNPLGLWRLVDGHLTQD</sequence>
<dbReference type="InterPro" id="IPR050740">
    <property type="entry name" value="Aldehyde_DH_Superfamily"/>
</dbReference>
<reference evidence="3 4" key="1">
    <citation type="submission" date="2019-10" db="EMBL/GenBank/DDBJ databases">
        <title>A novel species.</title>
        <authorList>
            <person name="Gao J."/>
        </authorList>
    </citation>
    <scope>NUCLEOTIDE SEQUENCE [LARGE SCALE GENOMIC DNA]</scope>
    <source>
        <strain evidence="3 4">QMT-28</strain>
    </source>
</reference>
<dbReference type="Gene3D" id="3.40.605.10">
    <property type="entry name" value="Aldehyde Dehydrogenase, Chain A, domain 1"/>
    <property type="match status" value="1"/>
</dbReference>
<evidence type="ECO:0000256" key="1">
    <source>
        <dbReference type="ARBA" id="ARBA00023002"/>
    </source>
</evidence>
<name>A0A5Q0L8X6_9ACTN</name>
<dbReference type="AlphaFoldDB" id="A0A5Q0L8X6"/>
<evidence type="ECO:0000313" key="4">
    <source>
        <dbReference type="Proteomes" id="UP000326179"/>
    </source>
</evidence>
<dbReference type="InterPro" id="IPR016163">
    <property type="entry name" value="Ald_DH_C"/>
</dbReference>
<dbReference type="KEGG" id="sfy:GFH48_06920"/>
<evidence type="ECO:0000259" key="2">
    <source>
        <dbReference type="Pfam" id="PF00171"/>
    </source>
</evidence>
<dbReference type="InterPro" id="IPR044151">
    <property type="entry name" value="ALDH_KGSADH"/>
</dbReference>
<protein>
    <submittedName>
        <fullName evidence="3">Aldehyde dehydrogenase family protein</fullName>
    </submittedName>
</protein>
<keyword evidence="4" id="KW-1185">Reference proteome</keyword>
<evidence type="ECO:0000313" key="3">
    <source>
        <dbReference type="EMBL" id="QFZ73027.1"/>
    </source>
</evidence>
<accession>A0A5Q0L8X6</accession>
<dbReference type="PANTHER" id="PTHR43353:SF3">
    <property type="entry name" value="ALDEHYDE DEHYDROGENASE-RELATED"/>
    <property type="match status" value="1"/>
</dbReference>
<dbReference type="InterPro" id="IPR015590">
    <property type="entry name" value="Aldehyde_DH_dom"/>
</dbReference>
<proteinExistence type="predicted"/>
<dbReference type="GO" id="GO:0016620">
    <property type="term" value="F:oxidoreductase activity, acting on the aldehyde or oxo group of donors, NAD or NADP as acceptor"/>
    <property type="evidence" value="ECO:0007669"/>
    <property type="project" value="InterPro"/>
</dbReference>
<dbReference type="PANTHER" id="PTHR43353">
    <property type="entry name" value="SUCCINATE-SEMIALDEHYDE DEHYDROGENASE, MITOCHONDRIAL"/>
    <property type="match status" value="1"/>
</dbReference>
<dbReference type="Proteomes" id="UP000326179">
    <property type="component" value="Chromosome"/>
</dbReference>
<feature type="domain" description="Aldehyde dehydrogenase" evidence="2">
    <location>
        <begin position="17"/>
        <end position="426"/>
    </location>
</feature>
<dbReference type="Pfam" id="PF00171">
    <property type="entry name" value="Aldedh"/>
    <property type="match status" value="1"/>
</dbReference>
<dbReference type="SUPFAM" id="SSF53720">
    <property type="entry name" value="ALDH-like"/>
    <property type="match status" value="1"/>
</dbReference>
<dbReference type="RefSeq" id="WP_153287393.1">
    <property type="nucleotide sequence ID" value="NZ_CP045643.1"/>
</dbReference>
<dbReference type="CDD" id="cd07129">
    <property type="entry name" value="ALDH_KGSADH"/>
    <property type="match status" value="1"/>
</dbReference>
<organism evidence="3 4">
    <name type="scientific">Streptomyces fagopyri</name>
    <dbReference type="NCBI Taxonomy" id="2662397"/>
    <lineage>
        <taxon>Bacteria</taxon>
        <taxon>Bacillati</taxon>
        <taxon>Actinomycetota</taxon>
        <taxon>Actinomycetes</taxon>
        <taxon>Kitasatosporales</taxon>
        <taxon>Streptomycetaceae</taxon>
        <taxon>Streptomyces</taxon>
    </lineage>
</organism>